<keyword evidence="1" id="KW-1185">Reference proteome</keyword>
<name>A0A915C8W6_PARUN</name>
<reference evidence="2" key="1">
    <citation type="submission" date="2022-11" db="UniProtKB">
        <authorList>
            <consortium name="WormBaseParasite"/>
        </authorList>
    </citation>
    <scope>IDENTIFICATION</scope>
</reference>
<proteinExistence type="predicted"/>
<dbReference type="Proteomes" id="UP000887569">
    <property type="component" value="Unplaced"/>
</dbReference>
<evidence type="ECO:0000313" key="1">
    <source>
        <dbReference type="Proteomes" id="UP000887569"/>
    </source>
</evidence>
<protein>
    <submittedName>
        <fullName evidence="2">Uncharacterized protein</fullName>
    </submittedName>
</protein>
<organism evidence="1 2">
    <name type="scientific">Parascaris univalens</name>
    <name type="common">Nematode worm</name>
    <dbReference type="NCBI Taxonomy" id="6257"/>
    <lineage>
        <taxon>Eukaryota</taxon>
        <taxon>Metazoa</taxon>
        <taxon>Ecdysozoa</taxon>
        <taxon>Nematoda</taxon>
        <taxon>Chromadorea</taxon>
        <taxon>Rhabditida</taxon>
        <taxon>Spirurina</taxon>
        <taxon>Ascaridomorpha</taxon>
        <taxon>Ascaridoidea</taxon>
        <taxon>Ascarididae</taxon>
        <taxon>Parascaris</taxon>
    </lineage>
</organism>
<dbReference type="AlphaFoldDB" id="A0A915C8W6"/>
<accession>A0A915C8W6</accession>
<evidence type="ECO:0000313" key="2">
    <source>
        <dbReference type="WBParaSite" id="PgR101_g018_t01"/>
    </source>
</evidence>
<dbReference type="WBParaSite" id="PgR101_g018_t01">
    <property type="protein sequence ID" value="PgR101_g018_t01"/>
    <property type="gene ID" value="PgR101_g018"/>
</dbReference>
<sequence length="58" mass="6925">MGFFMRNIFSWVMVFFYTNYIRRSLKTMVLFYKNAVLLGISLISAVHPSRVFTLQIQK</sequence>